<keyword evidence="2" id="KW-1185">Reference proteome</keyword>
<protein>
    <submittedName>
        <fullName evidence="1">8492_t:CDS:1</fullName>
    </submittedName>
</protein>
<organism evidence="1 2">
    <name type="scientific">Scutellospora calospora</name>
    <dbReference type="NCBI Taxonomy" id="85575"/>
    <lineage>
        <taxon>Eukaryota</taxon>
        <taxon>Fungi</taxon>
        <taxon>Fungi incertae sedis</taxon>
        <taxon>Mucoromycota</taxon>
        <taxon>Glomeromycotina</taxon>
        <taxon>Glomeromycetes</taxon>
        <taxon>Diversisporales</taxon>
        <taxon>Gigasporaceae</taxon>
        <taxon>Scutellospora</taxon>
    </lineage>
</organism>
<evidence type="ECO:0000313" key="1">
    <source>
        <dbReference type="EMBL" id="CAG8467712.1"/>
    </source>
</evidence>
<dbReference type="Proteomes" id="UP000789860">
    <property type="component" value="Unassembled WGS sequence"/>
</dbReference>
<reference evidence="1" key="1">
    <citation type="submission" date="2021-06" db="EMBL/GenBank/DDBJ databases">
        <authorList>
            <person name="Kallberg Y."/>
            <person name="Tangrot J."/>
            <person name="Rosling A."/>
        </authorList>
    </citation>
    <scope>NUCLEOTIDE SEQUENCE</scope>
    <source>
        <strain evidence="1">AU212A</strain>
    </source>
</reference>
<dbReference type="EMBL" id="CAJVPM010001488">
    <property type="protein sequence ID" value="CAG8467712.1"/>
    <property type="molecule type" value="Genomic_DNA"/>
</dbReference>
<gene>
    <name evidence="1" type="ORF">SCALOS_LOCUS1892</name>
</gene>
<evidence type="ECO:0000313" key="2">
    <source>
        <dbReference type="Proteomes" id="UP000789860"/>
    </source>
</evidence>
<name>A0ACA9KDQ2_9GLOM</name>
<accession>A0ACA9KDQ2</accession>
<comment type="caution">
    <text evidence="1">The sequence shown here is derived from an EMBL/GenBank/DDBJ whole genome shotgun (WGS) entry which is preliminary data.</text>
</comment>
<sequence>MPTASTLTHFRCTICDSKRIFKSKAGLQRHESLKHSNYKEISAHILLVPEHELYHIKNTMVKELQKRLKNHYSKVRKQVFSIHCSENSFVGIFGQYLTWYSVCGKKGLLIEWRMKGFSDKAEHHCESGEVTFRFVVDQDFPFEKMNRQVNIIRWCLHHNAKDRLTSIDLLKCGWLPAERSYRWLWEEYKEHRDVNYDVLEMDHAFEEENAKMIASIKHSQKDWGIVQKPYGIACQIFAPKP</sequence>
<proteinExistence type="predicted"/>